<accession>A0A5N5H3W5</accession>
<evidence type="ECO:0000313" key="3">
    <source>
        <dbReference type="Proteomes" id="UP000327157"/>
    </source>
</evidence>
<evidence type="ECO:0000256" key="1">
    <source>
        <dbReference type="SAM" id="MobiDB-lite"/>
    </source>
</evidence>
<evidence type="ECO:0000313" key="2">
    <source>
        <dbReference type="EMBL" id="KAB2620871.1"/>
    </source>
</evidence>
<name>A0A5N5H3W5_9ROSA</name>
<protein>
    <submittedName>
        <fullName evidence="2">Uncharacterized protein</fullName>
    </submittedName>
</protein>
<reference evidence="2 3" key="2">
    <citation type="submission" date="2019-11" db="EMBL/GenBank/DDBJ databases">
        <title>A de novo genome assembly of a pear dwarfing rootstock.</title>
        <authorList>
            <person name="Wang F."/>
            <person name="Wang J."/>
            <person name="Li S."/>
            <person name="Zhang Y."/>
            <person name="Fang M."/>
            <person name="Ma L."/>
            <person name="Zhao Y."/>
            <person name="Jiang S."/>
        </authorList>
    </citation>
    <scope>NUCLEOTIDE SEQUENCE [LARGE SCALE GENOMIC DNA]</scope>
    <source>
        <strain evidence="2">S2</strain>
        <tissue evidence="2">Leaf</tissue>
    </source>
</reference>
<dbReference type="AlphaFoldDB" id="A0A5N5H3W5"/>
<reference evidence="2 3" key="1">
    <citation type="submission" date="2019-09" db="EMBL/GenBank/DDBJ databases">
        <authorList>
            <person name="Ou C."/>
        </authorList>
    </citation>
    <scope>NUCLEOTIDE SEQUENCE [LARGE SCALE GENOMIC DNA]</scope>
    <source>
        <strain evidence="2">S2</strain>
        <tissue evidence="2">Leaf</tissue>
    </source>
</reference>
<feature type="region of interest" description="Disordered" evidence="1">
    <location>
        <begin position="25"/>
        <end position="61"/>
    </location>
</feature>
<sequence>MRMQRIITAQSRKSQRCLAFTWRAASNGSSAPPPPPPTARSAPMTVDPHMAASGGPAVARASAQASWTSSMMLLPGARRTHRHAWTPDMTSASDATRPGSLLPQWWKGLCPCMTAAWMGQVTRVTNDHIMIVYDERHRAAPTVE</sequence>
<organism evidence="2 3">
    <name type="scientific">Pyrus ussuriensis x Pyrus communis</name>
    <dbReference type="NCBI Taxonomy" id="2448454"/>
    <lineage>
        <taxon>Eukaryota</taxon>
        <taxon>Viridiplantae</taxon>
        <taxon>Streptophyta</taxon>
        <taxon>Embryophyta</taxon>
        <taxon>Tracheophyta</taxon>
        <taxon>Spermatophyta</taxon>
        <taxon>Magnoliopsida</taxon>
        <taxon>eudicotyledons</taxon>
        <taxon>Gunneridae</taxon>
        <taxon>Pentapetalae</taxon>
        <taxon>rosids</taxon>
        <taxon>fabids</taxon>
        <taxon>Rosales</taxon>
        <taxon>Rosaceae</taxon>
        <taxon>Amygdaloideae</taxon>
        <taxon>Maleae</taxon>
        <taxon>Pyrus</taxon>
    </lineage>
</organism>
<proteinExistence type="predicted"/>
<dbReference type="Proteomes" id="UP000327157">
    <property type="component" value="Unassembled WGS sequence"/>
</dbReference>
<comment type="caution">
    <text evidence="2">The sequence shown here is derived from an EMBL/GenBank/DDBJ whole genome shotgun (WGS) entry which is preliminary data.</text>
</comment>
<gene>
    <name evidence="2" type="ORF">D8674_039451</name>
</gene>
<dbReference type="EMBL" id="SMOL01000282">
    <property type="protein sequence ID" value="KAB2620871.1"/>
    <property type="molecule type" value="Genomic_DNA"/>
</dbReference>
<keyword evidence="3" id="KW-1185">Reference proteome</keyword>